<dbReference type="SUPFAM" id="SSF51197">
    <property type="entry name" value="Clavaminate synthase-like"/>
    <property type="match status" value="1"/>
</dbReference>
<reference evidence="7 8" key="1">
    <citation type="submission" date="2018-09" db="EMBL/GenBank/DDBJ databases">
        <authorList>
            <person name="Zhu H."/>
        </authorList>
    </citation>
    <scope>NUCLEOTIDE SEQUENCE [LARGE SCALE GENOMIC DNA]</scope>
    <source>
        <strain evidence="7 8">K1S02-6</strain>
    </source>
</reference>
<dbReference type="Gene3D" id="3.60.130.10">
    <property type="entry name" value="Clavaminate synthase-like"/>
    <property type="match status" value="1"/>
</dbReference>
<dbReference type="OrthoDB" id="581608at2"/>
<feature type="domain" description="TauD/TfdA-like" evidence="6">
    <location>
        <begin position="22"/>
        <end position="289"/>
    </location>
</feature>
<sequence>MSEFFYTLASNNHAAKYRHLQVAPAAGSLGADVTGVDLNRLSEAGFVELRQALLSHQVLFIREQNLSVEQLEAVTLQLGEFGREPFVETMPDHPHVIHVVKEADEKAPFVFGGAWHTDWSFQARPPAFTLLYGADIPPYGGDTLYANLCLAYDWLSPKMKEICEGLNALHSPERGYGPAARHNDLLENMTVRYGNVDAELRAHPLITRHPETGRKVLFVNPTYTVGIEGLRPDEAQPILDYLFAMPTAPAFTCRMRWSKGTLAIWDNRCTWHNPIADYHGSRREMYRTTVVGEAPSR</sequence>
<dbReference type="RefSeq" id="WP_119952935.1">
    <property type="nucleotide sequence ID" value="NZ_QYUR01000002.1"/>
</dbReference>
<proteinExistence type="inferred from homology"/>
<evidence type="ECO:0000256" key="2">
    <source>
        <dbReference type="ARBA" id="ARBA00022723"/>
    </source>
</evidence>
<organism evidence="7 8">
    <name type="scientific">Pseudomonas cavernicola</name>
    <dbReference type="NCBI Taxonomy" id="2320866"/>
    <lineage>
        <taxon>Bacteria</taxon>
        <taxon>Pseudomonadati</taxon>
        <taxon>Pseudomonadota</taxon>
        <taxon>Gammaproteobacteria</taxon>
        <taxon>Pseudomonadales</taxon>
        <taxon>Pseudomonadaceae</taxon>
        <taxon>Pseudomonas</taxon>
    </lineage>
</organism>
<protein>
    <submittedName>
        <fullName evidence="7">TauD/TfdA family dioxygenase</fullName>
    </submittedName>
</protein>
<keyword evidence="3 7" id="KW-0223">Dioxygenase</keyword>
<dbReference type="EMBL" id="QYUR01000002">
    <property type="protein sequence ID" value="RJG12609.1"/>
    <property type="molecule type" value="Genomic_DNA"/>
</dbReference>
<dbReference type="AlphaFoldDB" id="A0A418XJF9"/>
<dbReference type="PANTHER" id="PTHR30468">
    <property type="entry name" value="ALPHA-KETOGLUTARATE-DEPENDENT SULFONATE DIOXYGENASE"/>
    <property type="match status" value="1"/>
</dbReference>
<comment type="caution">
    <text evidence="7">The sequence shown here is derived from an EMBL/GenBank/DDBJ whole genome shotgun (WGS) entry which is preliminary data.</text>
</comment>
<dbReference type="Pfam" id="PF02668">
    <property type="entry name" value="TauD"/>
    <property type="match status" value="1"/>
</dbReference>
<keyword evidence="8" id="KW-1185">Reference proteome</keyword>
<evidence type="ECO:0000313" key="8">
    <source>
        <dbReference type="Proteomes" id="UP000284021"/>
    </source>
</evidence>
<accession>A0A418XJF9</accession>
<dbReference type="GO" id="GO:0016706">
    <property type="term" value="F:2-oxoglutarate-dependent dioxygenase activity"/>
    <property type="evidence" value="ECO:0007669"/>
    <property type="project" value="UniProtKB-ARBA"/>
</dbReference>
<dbReference type="InterPro" id="IPR003819">
    <property type="entry name" value="TauD/TfdA-like"/>
</dbReference>
<evidence type="ECO:0000256" key="5">
    <source>
        <dbReference type="ARBA" id="ARBA00023004"/>
    </source>
</evidence>
<evidence type="ECO:0000256" key="3">
    <source>
        <dbReference type="ARBA" id="ARBA00022964"/>
    </source>
</evidence>
<dbReference type="InterPro" id="IPR051323">
    <property type="entry name" value="AtsK-like"/>
</dbReference>
<keyword evidence="5" id="KW-0408">Iron</keyword>
<keyword evidence="4" id="KW-0560">Oxidoreductase</keyword>
<dbReference type="PANTHER" id="PTHR30468:SF1">
    <property type="entry name" value="ALPHA-KETOGLUTARATE-DEPENDENT SULFONATE DIOXYGENASE"/>
    <property type="match status" value="1"/>
</dbReference>
<evidence type="ECO:0000256" key="1">
    <source>
        <dbReference type="ARBA" id="ARBA00005896"/>
    </source>
</evidence>
<name>A0A418XJF9_9PSED</name>
<evidence type="ECO:0000313" key="7">
    <source>
        <dbReference type="EMBL" id="RJG12609.1"/>
    </source>
</evidence>
<dbReference type="GO" id="GO:0005737">
    <property type="term" value="C:cytoplasm"/>
    <property type="evidence" value="ECO:0007669"/>
    <property type="project" value="TreeGrafter"/>
</dbReference>
<evidence type="ECO:0000259" key="6">
    <source>
        <dbReference type="Pfam" id="PF02668"/>
    </source>
</evidence>
<gene>
    <name evidence="7" type="ORF">D3879_04800</name>
</gene>
<comment type="similarity">
    <text evidence="1">Belongs to the TfdA dioxygenase family.</text>
</comment>
<keyword evidence="2" id="KW-0479">Metal-binding</keyword>
<dbReference type="Proteomes" id="UP000284021">
    <property type="component" value="Unassembled WGS sequence"/>
</dbReference>
<evidence type="ECO:0000256" key="4">
    <source>
        <dbReference type="ARBA" id="ARBA00023002"/>
    </source>
</evidence>
<dbReference type="GO" id="GO:0046872">
    <property type="term" value="F:metal ion binding"/>
    <property type="evidence" value="ECO:0007669"/>
    <property type="project" value="UniProtKB-KW"/>
</dbReference>
<dbReference type="InterPro" id="IPR042098">
    <property type="entry name" value="TauD-like_sf"/>
</dbReference>